<protein>
    <submittedName>
        <fullName evidence="1">Peptidase C14, caspase catalytic subunit p20</fullName>
    </submittedName>
</protein>
<dbReference type="InterPro" id="IPR017868">
    <property type="entry name" value="Filamin/ABP280_repeat-like"/>
</dbReference>
<reference evidence="1 2" key="1">
    <citation type="journal article" date="2011" name="J. Bacteriol.">
        <title>Complete genome sequence of the thermoacidophilic crenarchaeon Thermoproteus uzoniensis 768-20.</title>
        <authorList>
            <person name="Mardanov A.V."/>
            <person name="Gumerov V.M."/>
            <person name="Beletsky A.V."/>
            <person name="Prokofeva M.I."/>
            <person name="Bonch-Osmolovskaya E.A."/>
            <person name="Ravin N.V."/>
            <person name="Skryabin K.G."/>
        </authorList>
    </citation>
    <scope>NUCLEOTIDE SEQUENCE [LARGE SCALE GENOMIC DNA]</scope>
    <source>
        <strain evidence="1 2">768-20</strain>
    </source>
</reference>
<dbReference type="InterPro" id="IPR013783">
    <property type="entry name" value="Ig-like_fold"/>
</dbReference>
<dbReference type="AlphaFoldDB" id="F2L5X3"/>
<dbReference type="EMBL" id="CP002590">
    <property type="protein sequence ID" value="AEA12418.1"/>
    <property type="molecule type" value="Genomic_DNA"/>
</dbReference>
<sequence length="800" mass="85658">MRAGLVALVVLLLISLVVNAQQITTLGIRVSMPAPLPSQQFPAAIVDFTGMVRHELYLNDMFYITFDLTQYQGTYFVVIKQIGGPGSPAEVAYGDVQGGYIYGYPMEIVQPIYEGQTYTFEIDLYNQNGAFVGSATVSYVEKWCPDVTIDGVQLTPSTPVGGGNVQVAVTLTNDGEESWRYHVSVYSQGGALTKTSQDVTIGAGSTTTVTLTVPVSATYTATTDTMVVDVSCDNGAWHFTRSYQINIMPARPGPFVISAPTVQARLGQPVTFTLSLTNQGSDAQPISLTFSTGSASFNLPSTLPGGTTTNVPVTFTPTMPGVYKVTVTLTYKSPITGQTYQDTGSFTVEVYAELAVNAVDQNGNPVQITPNIAGNNTSVAWLLPGTYTVSVPQIVDLGGGARLVFVGWQGGGTSPSTTVTLNGNTQLTAVYKEQYQVVLDLSPALSSQTYWVDAGSSFTPQAPSHVDITQDSRWALEGFQVAGQQIGPGQAITVTGPLTIKAVWVKEYKITVSCGQVACINGQSQYVQWAQEGSTLSITLAQIVNVNSRTRWVLSGSPTISFTVTGPQTITPNYVEEYYVNFGYAVKTASGISSTTVVTGAWIESGNTVTIPTNQLEPPGGPGVKYVFSGYLVGNTPISGPQSGQTITVTGPVDVYAVWDKYYYLNVTTPVGTAQGGGWYLADSYATVSVGQTTYGFLVYQRFVKWVASDGSVYTDPTITIKVDKPLTLTAVWAQDFTQAAILGGGLAAAGTAFWKRDFITRTLSRTFMKTRSKTRVELEDVDKTHTWVAGEKKESNDNE</sequence>
<dbReference type="HOGENOM" id="CLU_351482_0_0_2"/>
<reference key="2">
    <citation type="submission" date="2011-03" db="EMBL/GenBank/DDBJ databases">
        <title>Complete genome sequence of the thermoacidophilic crenarchaeon Thermoproteus uzoniensis 768-20.</title>
        <authorList>
            <person name="Mardanov A.V."/>
            <person name="Gumerov V.M."/>
            <person name="Beletsky A.V."/>
            <person name="Prokofeva M.I."/>
            <person name="Bonch-Osmolovskaya E.A."/>
            <person name="Ravin N.V."/>
            <person name="Skryabin K.G."/>
        </authorList>
    </citation>
    <scope>NUCLEOTIDE SEQUENCE</scope>
    <source>
        <strain>768-20</strain>
    </source>
</reference>
<proteinExistence type="predicted"/>
<dbReference type="PROSITE" id="PS50194">
    <property type="entry name" value="FILAMIN_REPEAT"/>
    <property type="match status" value="1"/>
</dbReference>
<name>F2L5X3_THEU7</name>
<dbReference type="STRING" id="999630.TUZN_0935"/>
<dbReference type="Proteomes" id="UP000008138">
    <property type="component" value="Chromosome"/>
</dbReference>
<evidence type="ECO:0000313" key="2">
    <source>
        <dbReference type="Proteomes" id="UP000008138"/>
    </source>
</evidence>
<dbReference type="GeneID" id="10360467"/>
<dbReference type="KEGG" id="tuz:TUZN_0935"/>
<dbReference type="RefSeq" id="WP_013679754.1">
    <property type="nucleotide sequence ID" value="NC_015315.1"/>
</dbReference>
<keyword evidence="2" id="KW-1185">Reference proteome</keyword>
<accession>F2L5X3</accession>
<organism evidence="1 2">
    <name type="scientific">Thermoproteus uzoniensis (strain 768-20)</name>
    <dbReference type="NCBI Taxonomy" id="999630"/>
    <lineage>
        <taxon>Archaea</taxon>
        <taxon>Thermoproteota</taxon>
        <taxon>Thermoprotei</taxon>
        <taxon>Thermoproteales</taxon>
        <taxon>Thermoproteaceae</taxon>
        <taxon>Thermoproteus</taxon>
    </lineage>
</organism>
<dbReference type="eggNOG" id="arCOG02080">
    <property type="taxonomic scope" value="Archaea"/>
</dbReference>
<evidence type="ECO:0000313" key="1">
    <source>
        <dbReference type="EMBL" id="AEA12418.1"/>
    </source>
</evidence>
<dbReference type="Gene3D" id="2.60.40.10">
    <property type="entry name" value="Immunoglobulins"/>
    <property type="match status" value="2"/>
</dbReference>
<dbReference type="SUPFAM" id="SSF81296">
    <property type="entry name" value="E set domains"/>
    <property type="match status" value="1"/>
</dbReference>
<dbReference type="OrthoDB" id="11879at2157"/>
<gene>
    <name evidence="1" type="ordered locus">TUZN_0935</name>
</gene>
<dbReference type="InterPro" id="IPR014756">
    <property type="entry name" value="Ig_E-set"/>
</dbReference>
<dbReference type="eggNOG" id="arCOG05471">
    <property type="taxonomic scope" value="Archaea"/>
</dbReference>